<evidence type="ECO:0000259" key="8">
    <source>
        <dbReference type="Pfam" id="PF12704"/>
    </source>
</evidence>
<feature type="transmembrane region" description="Helical" evidence="6">
    <location>
        <begin position="283"/>
        <end position="305"/>
    </location>
</feature>
<feature type="transmembrane region" description="Helical" evidence="6">
    <location>
        <begin position="761"/>
        <end position="784"/>
    </location>
</feature>
<sequence>MLKNYLVITLRNLLRNKVYTAINLVGLAVGIASCLLIFLFLQHELSYDESFKDADRIYRVTSTVQKGDQTIETAAAIGPLAQLLPQEYPEVESATVLINMGQNAIRTDEQAFYTDNIIYADSNIFSVLDFPFIVGNPSTALKAPASIVLTSELAGKLFGSLEAALGKPVKYIASTFLVTGVIDQTAPSHINPGAILPLHFDAQTEYYVTDWNGIGGYTYLKLHKKEHAAPLQEKIADLYDRKATPGQSLAGITGATFQLQNITDAYLDKEKEAPVGEVGNITYIYIFGVIAGFLLLIASINYINLATARSAKRAKEVGMRKAIGASRAQVIQQFLLESVLLAIVASLLALMLVELTLPLFNTVTGKTIDSVLILSSELGMALLVIVLFIGIVAGSYPAFFLSRFSSAEVLKSNQTPKSGNALLRKGLVVAQFTISLVLITGTIVVYDQMMHVRNTDLGFDKEQVVAISIPSIGWVKQKENLAAIKQEFRRLPQVVLTTNAQQLPGEGAVKGDYLLEQNNRLVKKSINTISVGYEYLDLMGMKLSAGRNYSKDIRTDEQFRYILNEAAVKELGWSDAIDKRIKPTWADTANGTVIGVVKDFNYTSLHSKIEPLVIQLDPHFGKLVVRLEANTPLAATLSDMEDIWRKYFPGYPMDYSFLDESFHQQYQAEEKMLTIFTFFALLTIVIACMGLFGLASYMAEQRTKEIGIRKVLGGSVTDIVVLLTGNFATLVVIAIVLAVPVAWYAMDTWLQNFAYRTELSWWQFVAAGMGALAIALLTVSYQALKAATTDPVKALRAE</sequence>
<keyword evidence="5 6" id="KW-0472">Membrane</keyword>
<evidence type="ECO:0000256" key="6">
    <source>
        <dbReference type="SAM" id="Phobius"/>
    </source>
</evidence>
<organism evidence="9 10">
    <name type="scientific">Pontibacter burrus</name>
    <dbReference type="NCBI Taxonomy" id="2704466"/>
    <lineage>
        <taxon>Bacteria</taxon>
        <taxon>Pseudomonadati</taxon>
        <taxon>Bacteroidota</taxon>
        <taxon>Cytophagia</taxon>
        <taxon>Cytophagales</taxon>
        <taxon>Hymenobacteraceae</taxon>
        <taxon>Pontibacter</taxon>
    </lineage>
</organism>
<feature type="transmembrane region" description="Helical" evidence="6">
    <location>
        <begin position="380"/>
        <end position="401"/>
    </location>
</feature>
<keyword evidence="10" id="KW-1185">Reference proteome</keyword>
<evidence type="ECO:0000256" key="2">
    <source>
        <dbReference type="ARBA" id="ARBA00022475"/>
    </source>
</evidence>
<evidence type="ECO:0000256" key="5">
    <source>
        <dbReference type="ARBA" id="ARBA00023136"/>
    </source>
</evidence>
<gene>
    <name evidence="9" type="ORF">GXP69_05015</name>
</gene>
<dbReference type="PROSITE" id="PS51257">
    <property type="entry name" value="PROKAR_LIPOPROTEIN"/>
    <property type="match status" value="1"/>
</dbReference>
<feature type="transmembrane region" description="Helical" evidence="6">
    <location>
        <begin position="422"/>
        <end position="446"/>
    </location>
</feature>
<accession>A0A6B3LJY6</accession>
<dbReference type="InterPro" id="IPR050250">
    <property type="entry name" value="Macrolide_Exporter_MacB"/>
</dbReference>
<feature type="domain" description="MacB-like periplasmic core" evidence="8">
    <location>
        <begin position="20"/>
        <end position="237"/>
    </location>
</feature>
<dbReference type="InterPro" id="IPR003838">
    <property type="entry name" value="ABC3_permease_C"/>
</dbReference>
<protein>
    <submittedName>
        <fullName evidence="9">FtsX-like permease family protein</fullName>
    </submittedName>
</protein>
<evidence type="ECO:0000313" key="10">
    <source>
        <dbReference type="Proteomes" id="UP000474777"/>
    </source>
</evidence>
<evidence type="ECO:0000256" key="3">
    <source>
        <dbReference type="ARBA" id="ARBA00022692"/>
    </source>
</evidence>
<evidence type="ECO:0000256" key="1">
    <source>
        <dbReference type="ARBA" id="ARBA00004651"/>
    </source>
</evidence>
<dbReference type="PANTHER" id="PTHR30572">
    <property type="entry name" value="MEMBRANE COMPONENT OF TRANSPORTER-RELATED"/>
    <property type="match status" value="1"/>
</dbReference>
<comment type="subcellular location">
    <subcellularLocation>
        <location evidence="1">Cell membrane</location>
        <topology evidence="1">Multi-pass membrane protein</topology>
    </subcellularLocation>
</comment>
<feature type="transmembrane region" description="Helical" evidence="6">
    <location>
        <begin position="719"/>
        <end position="746"/>
    </location>
</feature>
<feature type="transmembrane region" description="Helical" evidence="6">
    <location>
        <begin position="21"/>
        <end position="41"/>
    </location>
</feature>
<evidence type="ECO:0000259" key="7">
    <source>
        <dbReference type="Pfam" id="PF02687"/>
    </source>
</evidence>
<keyword evidence="4 6" id="KW-1133">Transmembrane helix</keyword>
<proteinExistence type="predicted"/>
<dbReference type="InterPro" id="IPR025857">
    <property type="entry name" value="MacB_PCD"/>
</dbReference>
<feature type="transmembrane region" description="Helical" evidence="6">
    <location>
        <begin position="334"/>
        <end position="360"/>
    </location>
</feature>
<dbReference type="Pfam" id="PF12704">
    <property type="entry name" value="MacB_PCD"/>
    <property type="match status" value="1"/>
</dbReference>
<dbReference type="AlphaFoldDB" id="A0A6B3LJY6"/>
<evidence type="ECO:0000313" key="9">
    <source>
        <dbReference type="EMBL" id="NEM97049.1"/>
    </source>
</evidence>
<feature type="domain" description="ABC3 transporter permease C-terminal" evidence="7">
    <location>
        <begin position="678"/>
        <end position="791"/>
    </location>
</feature>
<dbReference type="EMBL" id="JAAGWD010000002">
    <property type="protein sequence ID" value="NEM97049.1"/>
    <property type="molecule type" value="Genomic_DNA"/>
</dbReference>
<keyword evidence="2" id="KW-1003">Cell membrane</keyword>
<dbReference type="Pfam" id="PF02687">
    <property type="entry name" value="FtsX"/>
    <property type="match status" value="2"/>
</dbReference>
<evidence type="ECO:0000256" key="4">
    <source>
        <dbReference type="ARBA" id="ARBA00022989"/>
    </source>
</evidence>
<dbReference type="PANTHER" id="PTHR30572:SF18">
    <property type="entry name" value="ABC-TYPE MACROLIDE FAMILY EXPORT SYSTEM PERMEASE COMPONENT 2"/>
    <property type="match status" value="1"/>
</dbReference>
<comment type="caution">
    <text evidence="9">The sequence shown here is derived from an EMBL/GenBank/DDBJ whole genome shotgun (WGS) entry which is preliminary data.</text>
</comment>
<feature type="transmembrane region" description="Helical" evidence="6">
    <location>
        <begin position="672"/>
        <end position="698"/>
    </location>
</feature>
<reference evidence="9 10" key="1">
    <citation type="submission" date="2020-02" db="EMBL/GenBank/DDBJ databases">
        <authorList>
            <person name="Kim M.K."/>
        </authorList>
    </citation>
    <scope>NUCLEOTIDE SEQUENCE [LARGE SCALE GENOMIC DNA]</scope>
    <source>
        <strain evidence="9 10">BT327</strain>
    </source>
</reference>
<dbReference type="RefSeq" id="WP_163913084.1">
    <property type="nucleotide sequence ID" value="NZ_JAAGWD010000002.1"/>
</dbReference>
<feature type="domain" description="ABC3 transporter permease C-terminal" evidence="7">
    <location>
        <begin position="289"/>
        <end position="402"/>
    </location>
</feature>
<keyword evidence="3 6" id="KW-0812">Transmembrane</keyword>
<dbReference type="Proteomes" id="UP000474777">
    <property type="component" value="Unassembled WGS sequence"/>
</dbReference>
<name>A0A6B3LJY6_9BACT</name>
<dbReference type="GO" id="GO:0022857">
    <property type="term" value="F:transmembrane transporter activity"/>
    <property type="evidence" value="ECO:0007669"/>
    <property type="project" value="TreeGrafter"/>
</dbReference>
<dbReference type="GO" id="GO:0005886">
    <property type="term" value="C:plasma membrane"/>
    <property type="evidence" value="ECO:0007669"/>
    <property type="project" value="UniProtKB-SubCell"/>
</dbReference>